<evidence type="ECO:0000313" key="3">
    <source>
        <dbReference type="Proteomes" id="UP000186817"/>
    </source>
</evidence>
<reference evidence="2 3" key="1">
    <citation type="submission" date="2016-02" db="EMBL/GenBank/DDBJ databases">
        <title>Genome analysis of coral dinoflagellate symbionts highlights evolutionary adaptations to a symbiotic lifestyle.</title>
        <authorList>
            <person name="Aranda M."/>
            <person name="Li Y."/>
            <person name="Liew Y.J."/>
            <person name="Baumgarten S."/>
            <person name="Simakov O."/>
            <person name="Wilson M."/>
            <person name="Piel J."/>
            <person name="Ashoor H."/>
            <person name="Bougouffa S."/>
            <person name="Bajic V.B."/>
            <person name="Ryu T."/>
            <person name="Ravasi T."/>
            <person name="Bayer T."/>
            <person name="Micklem G."/>
            <person name="Kim H."/>
            <person name="Bhak J."/>
            <person name="Lajeunesse T.C."/>
            <person name="Voolstra C.R."/>
        </authorList>
    </citation>
    <scope>NUCLEOTIDE SEQUENCE [LARGE SCALE GENOMIC DNA]</scope>
    <source>
        <strain evidence="2 3">CCMP2467</strain>
    </source>
</reference>
<feature type="compositionally biased region" description="Acidic residues" evidence="1">
    <location>
        <begin position="298"/>
        <end position="307"/>
    </location>
</feature>
<protein>
    <submittedName>
        <fullName evidence="2">Uncharacterized protein</fullName>
    </submittedName>
</protein>
<feature type="compositionally biased region" description="Basic and acidic residues" evidence="1">
    <location>
        <begin position="281"/>
        <end position="293"/>
    </location>
</feature>
<evidence type="ECO:0000256" key="1">
    <source>
        <dbReference type="SAM" id="MobiDB-lite"/>
    </source>
</evidence>
<name>A0A1Q9D3T3_SYMMI</name>
<sequence length="1155" mass="129636">MGDARRDTSCLQPGVVDSSASMLKQPSGKCFRSCSTACRMSEATARAQYVLLARRAKPLEHAWVRIAREAVGPEGQVVLQQWLARTSARDVDPADCRRLDLVVYGATPLGEALCCDVTLVSPLTQGWLRRWWDFLSVALQSTLAATLLGAPYVAGDSAWKRMTSEDFKGKAIPFGAKVFFKPTDTRDKTYAGKFDPKGISGVFAGYVITTGQQWSRKYKVWDMAEFAGVNLSMDAAVPRKLAQPYLTEVVVLPEDLVFPLKDEYERMNSTLEGLNDNTRLQGREIKDADDVDRPPSGGDDDDDDDDDDSKKKPPPDPDEIDDGAGAGGIPLDDYYTAVDAMGEKILERDEIDARAHRAPPPSSTSGRVDGPIEPDDIGPSGRLIPKGGEEDPGEILRRLKDAAGALFAFNLDWILREGVWHHMEDRAVILDSPVKFDRYVERAVFQFHPVRPSLVATPVVEDLVQTTLPYPYGRRYVRTLLPEWRSVVAALARAIHGGFQGFTLPLRFNGRPHRDRIPYMGSFFWTKIIEEVWEDMSQKMRELEGYGHAIVPHVTEFQDCNDGLVIEFYDGTKELVHTYKDEGNKLRVRIKILDTPRAVAIWTLVGVDEDNWWQQYAPGLGDAMDFAPEQHYVPQTRMNILCTGRQVDDAMCDYLADVFRNKQKESENAAVFVGAGVLGGTSWIDKNVMKSSQNINFRTEYHWGEVVQRIALAAAKSGTQVIIEVPPEAQVADTKQYRLLSNKELWRHNVMDGCSHGQRLLVRDHENQPCVKYCNKKWEFFSANTAREHKPSDACKAKHNHACEQDYSDLSGRPVMSGLILIATKEATVLRMGIARCSKAATNEVQQKSYGDVVKYVKKASDIIHQAVNDKAERFPFSNEYFVEAKVVKEGISAASEFIEGDRQGTRFNLLEPALSAINDPMFFNEAFVANSRESFSEKNYAVRENNWFVFFQEYSGRIPGSIGVQDLDEEGLVKVAKMSFQFAKCVVYGLRTHNADLETIYQRAGSQGARPRALDMFDVVLLACNPPDSELDERLAFAISYFQAYAGSINLMRAYLRYSEDRLVSHLMHWSDVLRQDLGMTAKEFVKSVVAKFSEPQSLGGLQLIENCIPLTWKQLYVEQGYGSGCAKKRSAARQWETIIDEINLTSKCLVAWG</sequence>
<accession>A0A1Q9D3T3</accession>
<keyword evidence="3" id="KW-1185">Reference proteome</keyword>
<dbReference type="Proteomes" id="UP000186817">
    <property type="component" value="Unassembled WGS sequence"/>
</dbReference>
<feature type="region of interest" description="Disordered" evidence="1">
    <location>
        <begin position="349"/>
        <end position="388"/>
    </location>
</feature>
<gene>
    <name evidence="2" type="ORF">AK812_SmicGene28653</name>
</gene>
<dbReference type="EMBL" id="LSRX01000740">
    <property type="protein sequence ID" value="OLP89838.1"/>
    <property type="molecule type" value="Genomic_DNA"/>
</dbReference>
<proteinExistence type="predicted"/>
<feature type="region of interest" description="Disordered" evidence="1">
    <location>
        <begin position="272"/>
        <end position="331"/>
    </location>
</feature>
<organism evidence="2 3">
    <name type="scientific">Symbiodinium microadriaticum</name>
    <name type="common">Dinoflagellate</name>
    <name type="synonym">Zooxanthella microadriatica</name>
    <dbReference type="NCBI Taxonomy" id="2951"/>
    <lineage>
        <taxon>Eukaryota</taxon>
        <taxon>Sar</taxon>
        <taxon>Alveolata</taxon>
        <taxon>Dinophyceae</taxon>
        <taxon>Suessiales</taxon>
        <taxon>Symbiodiniaceae</taxon>
        <taxon>Symbiodinium</taxon>
    </lineage>
</organism>
<evidence type="ECO:0000313" key="2">
    <source>
        <dbReference type="EMBL" id="OLP89838.1"/>
    </source>
</evidence>
<comment type="caution">
    <text evidence="2">The sequence shown here is derived from an EMBL/GenBank/DDBJ whole genome shotgun (WGS) entry which is preliminary data.</text>
</comment>
<dbReference type="AlphaFoldDB" id="A0A1Q9D3T3"/>